<organism evidence="1 2">
    <name type="scientific">Hyphopichia burtonii NRRL Y-1933</name>
    <dbReference type="NCBI Taxonomy" id="984485"/>
    <lineage>
        <taxon>Eukaryota</taxon>
        <taxon>Fungi</taxon>
        <taxon>Dikarya</taxon>
        <taxon>Ascomycota</taxon>
        <taxon>Saccharomycotina</taxon>
        <taxon>Pichiomycetes</taxon>
        <taxon>Debaryomycetaceae</taxon>
        <taxon>Hyphopichia</taxon>
    </lineage>
</organism>
<proteinExistence type="predicted"/>
<dbReference type="EMBL" id="KV454539">
    <property type="protein sequence ID" value="ODV68322.1"/>
    <property type="molecule type" value="Genomic_DNA"/>
</dbReference>
<evidence type="ECO:0000313" key="1">
    <source>
        <dbReference type="EMBL" id="ODV68322.1"/>
    </source>
</evidence>
<sequence>MVSASDALITISDNILNQIDELNRVEYNKKGRKYKFVNNNFQRIREEDKHLIIYPENLEENLSIISSYSILTNINDGAILNEFHDFCLSIIGVAKLLEINQWYEEENSSVINYKISKFQYDESLKEQALNYYSNKNESHLEMGLNLLVCAKLNFLHTDHHIGTKLEGYYMKHFINKYFGIEALNSNDVLVALKSFVHWGNIKGILYKLEVPNINIDEELKLKFDKFPDPLQELKLNVYDRYPSGTSKYSLIRKSIDILADYRFSKLIPYPTDETFDLNWIYDLCHNIETNPIKYHLRSSIKGLCVDSVNLNELSANHSKQIKNLLNFISLIINIFDNTGGEFLLQNSKIPKFNDNLINNNKEFHDQLIDIKFQIDQYEQKNWDADDIILRLATSSDQNLFDRVMEMREKYVEDYE</sequence>
<protein>
    <submittedName>
        <fullName evidence="1">Uncharacterized protein</fullName>
    </submittedName>
</protein>
<dbReference type="Proteomes" id="UP000095085">
    <property type="component" value="Unassembled WGS sequence"/>
</dbReference>
<dbReference type="GeneID" id="30994558"/>
<name>A0A1E4RM34_9ASCO</name>
<reference evidence="2" key="1">
    <citation type="submission" date="2016-05" db="EMBL/GenBank/DDBJ databases">
        <title>Comparative genomics of biotechnologically important yeasts.</title>
        <authorList>
            <consortium name="DOE Joint Genome Institute"/>
            <person name="Riley R."/>
            <person name="Haridas S."/>
            <person name="Wolfe K.H."/>
            <person name="Lopes M.R."/>
            <person name="Hittinger C.T."/>
            <person name="Goker M."/>
            <person name="Salamov A."/>
            <person name="Wisecaver J."/>
            <person name="Long T.M."/>
            <person name="Aerts A.L."/>
            <person name="Barry K."/>
            <person name="Choi C."/>
            <person name="Clum A."/>
            <person name="Coughlan A.Y."/>
            <person name="Deshpande S."/>
            <person name="Douglass A.P."/>
            <person name="Hanson S.J."/>
            <person name="Klenk H.-P."/>
            <person name="Labutti K."/>
            <person name="Lapidus A."/>
            <person name="Lindquist E."/>
            <person name="Lipzen A."/>
            <person name="Meier-Kolthoff J.P."/>
            <person name="Ohm R.A."/>
            <person name="Otillar R.P."/>
            <person name="Pangilinan J."/>
            <person name="Peng Y."/>
            <person name="Rokas A."/>
            <person name="Rosa C.A."/>
            <person name="Scheuner C."/>
            <person name="Sibirny A.A."/>
            <person name="Slot J.C."/>
            <person name="Stielow J.B."/>
            <person name="Sun H."/>
            <person name="Kurtzman C.P."/>
            <person name="Blackwell M."/>
            <person name="Grigoriev I.V."/>
            <person name="Jeffries T.W."/>
        </authorList>
    </citation>
    <scope>NUCLEOTIDE SEQUENCE [LARGE SCALE GENOMIC DNA]</scope>
    <source>
        <strain evidence="2">NRRL Y-1933</strain>
    </source>
</reference>
<dbReference type="RefSeq" id="XP_020077389.1">
    <property type="nucleotide sequence ID" value="XM_020220008.1"/>
</dbReference>
<evidence type="ECO:0000313" key="2">
    <source>
        <dbReference type="Proteomes" id="UP000095085"/>
    </source>
</evidence>
<dbReference type="OrthoDB" id="4075408at2759"/>
<keyword evidence="2" id="KW-1185">Reference proteome</keyword>
<accession>A0A1E4RM34</accession>
<dbReference type="AlphaFoldDB" id="A0A1E4RM34"/>
<gene>
    <name evidence="1" type="ORF">HYPBUDRAFT_146914</name>
</gene>